<evidence type="ECO:0000256" key="3">
    <source>
        <dbReference type="ARBA" id="ARBA00004123"/>
    </source>
</evidence>
<feature type="region of interest" description="Disordered" evidence="14">
    <location>
        <begin position="20"/>
        <end position="86"/>
    </location>
</feature>
<dbReference type="InterPro" id="IPR007012">
    <property type="entry name" value="PolA_pol_cen_dom"/>
</dbReference>
<evidence type="ECO:0000256" key="1">
    <source>
        <dbReference type="ARBA" id="ARBA00001936"/>
    </source>
</evidence>
<feature type="compositionally biased region" description="Low complexity" evidence="14">
    <location>
        <begin position="49"/>
        <end position="85"/>
    </location>
</feature>
<dbReference type="GO" id="GO:0006397">
    <property type="term" value="P:mRNA processing"/>
    <property type="evidence" value="ECO:0007669"/>
    <property type="project" value="UniProtKB-KW"/>
</dbReference>
<dbReference type="PIRSF" id="PIRSF018425">
    <property type="entry name" value="PolyA_polymerase"/>
    <property type="match status" value="1"/>
</dbReference>
<feature type="domain" description="Poly(A) polymerase RNA-binding" evidence="15">
    <location>
        <begin position="435"/>
        <end position="584"/>
    </location>
</feature>
<evidence type="ECO:0000256" key="13">
    <source>
        <dbReference type="PIRNR" id="PIRNR018425"/>
    </source>
</evidence>
<dbReference type="InterPro" id="IPR014492">
    <property type="entry name" value="PolyA_polymerase"/>
</dbReference>
<dbReference type="GO" id="GO:1990817">
    <property type="term" value="F:poly(A) RNA polymerase activity"/>
    <property type="evidence" value="ECO:0007669"/>
    <property type="project" value="UniProtKB-EC"/>
</dbReference>
<protein>
    <recommendedName>
        <fullName evidence="13">Poly(A) polymerase</fullName>
        <ecNumber evidence="13">2.7.7.19</ecNumber>
    </recommendedName>
</protein>
<dbReference type="Gene3D" id="1.10.1410.10">
    <property type="match status" value="1"/>
</dbReference>
<dbReference type="InterPro" id="IPR007010">
    <property type="entry name" value="PolA_pol_RNA-bd_dom"/>
</dbReference>
<sequence>MTFYQQPDQAKKLYYSKMWNGDYRPENGVSSSTAGHKPNNGNARNGVLQQQRQQNRPQQPQQQNRPQKTQQQHRQQQQHWPQQKPVKQLGLTSAISLAEPSTEELLQTAELNKALEPFDVFETQAELNQRMQILAKLNTLVKQWIKDVSIAKHVPEAAAEKLGGKVYTFGSYRLGVHHRGADIDALCVAPLYVERTDYFTTFFELLKQQAEVTECRAVEEAFVPVIKMKFDDIEIDLLFASLSLKEIPDDFSLSDNNLLRNLDPRSVRSLNGCRVTDEILQLVPNVENFRLTLRAIKLWAKKHGIYSNSLGYFGGVTWAMLVARTCQLYPNATAATLVHKFFLVFSRWQWPHPVLLRQPENVNLRFPVWDPRVNAADRYHLMPIITPAYPQQNSTFNVLESTKKVIVKELNRGLSTLDEIMRGNASWNRLFQAPSFFYTYRHFLVLSASSTTAADQLEWCGLVESRIRLLVANLERNEHISLARVNPKCFDYKKCDAKTQSESGTPTAFQAPFCSMWFIGLEFASAKNLNVNLTACIQTFTDQVMQHAANINMLKYGMQLDTCHVKRKDLSQYLDKDFLKRERKAMEQHTNFENAISAKAKRSSSEMSSEEEGGIAKKSRSSGSEDSS</sequence>
<accession>A0A8N4QCU3</accession>
<feature type="region of interest" description="Disordered" evidence="14">
    <location>
        <begin position="589"/>
        <end position="628"/>
    </location>
</feature>
<evidence type="ECO:0000259" key="15">
    <source>
        <dbReference type="Pfam" id="PF04926"/>
    </source>
</evidence>
<reference evidence="19" key="1">
    <citation type="submission" date="2025-08" db="UniProtKB">
        <authorList>
            <consortium name="RefSeq"/>
        </authorList>
    </citation>
    <scope>IDENTIFICATION</scope>
    <source>
        <tissue evidence="19">Adult</tissue>
    </source>
</reference>
<feature type="domain" description="Poly(A) polymerase central" evidence="16">
    <location>
        <begin position="288"/>
        <end position="432"/>
    </location>
</feature>
<evidence type="ECO:0000256" key="9">
    <source>
        <dbReference type="ARBA" id="ARBA00022840"/>
    </source>
</evidence>
<dbReference type="OrthoDB" id="412748at2759"/>
<gene>
    <name evidence="19" type="primary">LOC105228470</name>
</gene>
<evidence type="ECO:0000256" key="12">
    <source>
        <dbReference type="ARBA" id="ARBA00048830"/>
    </source>
</evidence>
<comment type="cofactor">
    <cofactor evidence="1">
        <name>Mn(2+)</name>
        <dbReference type="ChEBI" id="CHEBI:29035"/>
    </cofactor>
</comment>
<evidence type="ECO:0000256" key="11">
    <source>
        <dbReference type="ARBA" id="ARBA00023242"/>
    </source>
</evidence>
<organism evidence="18 19">
    <name type="scientific">Bactrocera dorsalis</name>
    <name type="common">Oriental fruit fly</name>
    <name type="synonym">Dacus dorsalis</name>
    <dbReference type="NCBI Taxonomy" id="27457"/>
    <lineage>
        <taxon>Eukaryota</taxon>
        <taxon>Metazoa</taxon>
        <taxon>Ecdysozoa</taxon>
        <taxon>Arthropoda</taxon>
        <taxon>Hexapoda</taxon>
        <taxon>Insecta</taxon>
        <taxon>Pterygota</taxon>
        <taxon>Neoptera</taxon>
        <taxon>Endopterygota</taxon>
        <taxon>Diptera</taxon>
        <taxon>Brachycera</taxon>
        <taxon>Muscomorpha</taxon>
        <taxon>Tephritoidea</taxon>
        <taxon>Tephritidae</taxon>
        <taxon>Bactrocera</taxon>
        <taxon>Bactrocera</taxon>
    </lineage>
</organism>
<evidence type="ECO:0000256" key="2">
    <source>
        <dbReference type="ARBA" id="ARBA00001946"/>
    </source>
</evidence>
<dbReference type="GO" id="GO:0046872">
    <property type="term" value="F:metal ion binding"/>
    <property type="evidence" value="ECO:0007669"/>
    <property type="project" value="UniProtKB-KW"/>
</dbReference>
<keyword evidence="9 13" id="KW-0067">ATP-binding</keyword>
<dbReference type="InterPro" id="IPR043519">
    <property type="entry name" value="NT_sf"/>
</dbReference>
<evidence type="ECO:0000256" key="5">
    <source>
        <dbReference type="ARBA" id="ARBA00022664"/>
    </source>
</evidence>
<comment type="function">
    <text evidence="13">Polymerase that creates the 3'-poly(A) tail of mRNA's.</text>
</comment>
<dbReference type="PANTHER" id="PTHR10682">
    <property type="entry name" value="POLY A POLYMERASE"/>
    <property type="match status" value="1"/>
</dbReference>
<feature type="compositionally biased region" description="Polar residues" evidence="14">
    <location>
        <begin position="28"/>
        <end position="43"/>
    </location>
</feature>
<dbReference type="PANTHER" id="PTHR10682:SF10">
    <property type="entry name" value="POLYNUCLEOTIDE ADENYLYLTRANSFERASE"/>
    <property type="match status" value="1"/>
</dbReference>
<dbReference type="AlphaFoldDB" id="A0A8N4QCU3"/>
<dbReference type="Proteomes" id="UP001652620">
    <property type="component" value="Chromosome 3"/>
</dbReference>
<keyword evidence="8 13" id="KW-0547">Nucleotide-binding</keyword>
<dbReference type="EC" id="2.7.7.19" evidence="13"/>
<evidence type="ECO:0000256" key="10">
    <source>
        <dbReference type="ARBA" id="ARBA00022842"/>
    </source>
</evidence>
<name>A0A8N4QCU3_BACDO</name>
<evidence type="ECO:0000313" key="19">
    <source>
        <dbReference type="RefSeq" id="XP_029407061.2"/>
    </source>
</evidence>
<dbReference type="GO" id="GO:0005634">
    <property type="term" value="C:nucleus"/>
    <property type="evidence" value="ECO:0007669"/>
    <property type="project" value="UniProtKB-SubCell"/>
</dbReference>
<evidence type="ECO:0000256" key="7">
    <source>
        <dbReference type="ARBA" id="ARBA00022723"/>
    </source>
</evidence>
<dbReference type="SUPFAM" id="SSF81301">
    <property type="entry name" value="Nucleotidyltransferase"/>
    <property type="match status" value="1"/>
</dbReference>
<dbReference type="GeneID" id="105228470"/>
<keyword evidence="7" id="KW-0479">Metal-binding</keyword>
<evidence type="ECO:0000259" key="16">
    <source>
        <dbReference type="Pfam" id="PF04928"/>
    </source>
</evidence>
<dbReference type="Pfam" id="PF04928">
    <property type="entry name" value="PAP_central"/>
    <property type="match status" value="1"/>
</dbReference>
<comment type="catalytic activity">
    <reaction evidence="12 13">
        <text>RNA(n) + ATP = RNA(n)-3'-adenine ribonucleotide + diphosphate</text>
        <dbReference type="Rhea" id="RHEA:11332"/>
        <dbReference type="Rhea" id="RHEA-COMP:14527"/>
        <dbReference type="Rhea" id="RHEA-COMP:17347"/>
        <dbReference type="ChEBI" id="CHEBI:30616"/>
        <dbReference type="ChEBI" id="CHEBI:33019"/>
        <dbReference type="ChEBI" id="CHEBI:140395"/>
        <dbReference type="ChEBI" id="CHEBI:173115"/>
        <dbReference type="EC" id="2.7.7.19"/>
    </reaction>
</comment>
<comment type="cofactor">
    <cofactor evidence="2">
        <name>Mg(2+)</name>
        <dbReference type="ChEBI" id="CHEBI:18420"/>
    </cofactor>
</comment>
<dbReference type="InterPro" id="IPR011068">
    <property type="entry name" value="NuclTrfase_I-like_C"/>
</dbReference>
<evidence type="ECO:0000259" key="17">
    <source>
        <dbReference type="Pfam" id="PF20750"/>
    </source>
</evidence>
<evidence type="ECO:0000256" key="4">
    <source>
        <dbReference type="ARBA" id="ARBA00010912"/>
    </source>
</evidence>
<dbReference type="Gene3D" id="3.30.460.10">
    <property type="entry name" value="Beta Polymerase, domain 2"/>
    <property type="match status" value="1"/>
</dbReference>
<comment type="subcellular location">
    <subcellularLocation>
        <location evidence="3 13">Nucleus</location>
    </subcellularLocation>
</comment>
<keyword evidence="11 13" id="KW-0539">Nucleus</keyword>
<evidence type="ECO:0000256" key="6">
    <source>
        <dbReference type="ARBA" id="ARBA00022679"/>
    </source>
</evidence>
<dbReference type="GO" id="GO:0005524">
    <property type="term" value="F:ATP binding"/>
    <property type="evidence" value="ECO:0007669"/>
    <property type="project" value="UniProtKB-KW"/>
</dbReference>
<keyword evidence="6 13" id="KW-0808">Transferase</keyword>
<dbReference type="RefSeq" id="XP_029407061.2">
    <property type="nucleotide sequence ID" value="XM_029551201.2"/>
</dbReference>
<dbReference type="GO" id="GO:0003723">
    <property type="term" value="F:RNA binding"/>
    <property type="evidence" value="ECO:0007669"/>
    <property type="project" value="InterPro"/>
</dbReference>
<evidence type="ECO:0000313" key="18">
    <source>
        <dbReference type="Proteomes" id="UP001652620"/>
    </source>
</evidence>
<dbReference type="SUPFAM" id="SSF55003">
    <property type="entry name" value="PAP/Archaeal CCA-adding enzyme, C-terminal domain"/>
    <property type="match status" value="1"/>
</dbReference>
<dbReference type="Pfam" id="PF20750">
    <property type="entry name" value="PAP_NTPase"/>
    <property type="match status" value="1"/>
</dbReference>
<feature type="domain" description="Poly(A) polymerase nucleotidyltransferase" evidence="17">
    <location>
        <begin position="90"/>
        <end position="283"/>
    </location>
</feature>
<dbReference type="CDD" id="cd05402">
    <property type="entry name" value="NT_PAP_TUTase"/>
    <property type="match status" value="1"/>
</dbReference>
<comment type="similarity">
    <text evidence="4 13">Belongs to the poly(A) polymerase family.</text>
</comment>
<evidence type="ECO:0000256" key="8">
    <source>
        <dbReference type="ARBA" id="ARBA00022741"/>
    </source>
</evidence>
<dbReference type="KEGG" id="bdr:105228470"/>
<dbReference type="SUPFAM" id="SSF81631">
    <property type="entry name" value="PAP/OAS1 substrate-binding domain"/>
    <property type="match status" value="1"/>
</dbReference>
<dbReference type="Pfam" id="PF04926">
    <property type="entry name" value="PAP_RNA-bind"/>
    <property type="match status" value="1"/>
</dbReference>
<dbReference type="InterPro" id="IPR048840">
    <property type="entry name" value="PolA_pol_NTPase"/>
</dbReference>
<dbReference type="Gene3D" id="3.30.70.590">
    <property type="entry name" value="Poly(A) polymerase predicted RNA binding domain"/>
    <property type="match status" value="1"/>
</dbReference>
<keyword evidence="5 13" id="KW-0507">mRNA processing</keyword>
<proteinExistence type="inferred from homology"/>
<evidence type="ECO:0000256" key="14">
    <source>
        <dbReference type="SAM" id="MobiDB-lite"/>
    </source>
</evidence>
<keyword evidence="18" id="KW-1185">Reference proteome</keyword>
<dbReference type="GO" id="GO:0031123">
    <property type="term" value="P:RNA 3'-end processing"/>
    <property type="evidence" value="ECO:0007669"/>
    <property type="project" value="InterPro"/>
</dbReference>
<keyword evidence="10" id="KW-0460">Magnesium</keyword>